<feature type="transmembrane region" description="Helical" evidence="6">
    <location>
        <begin position="109"/>
        <end position="130"/>
    </location>
</feature>
<keyword evidence="2 6" id="KW-0812">Transmembrane</keyword>
<dbReference type="PANTHER" id="PTHR47704:SF1">
    <property type="entry name" value="POTASSIUM TRANSPORTER KIMA"/>
    <property type="match status" value="1"/>
</dbReference>
<dbReference type="EMBL" id="JAAGWZ010000003">
    <property type="protein sequence ID" value="NEM91925.1"/>
    <property type="molecule type" value="Genomic_DNA"/>
</dbReference>
<dbReference type="GO" id="GO:0022857">
    <property type="term" value="F:transmembrane transporter activity"/>
    <property type="evidence" value="ECO:0007669"/>
    <property type="project" value="InterPro"/>
</dbReference>
<dbReference type="RefSeq" id="WP_163473985.1">
    <property type="nucleotide sequence ID" value="NZ_JAAGWZ010000003.1"/>
</dbReference>
<comment type="caution">
    <text evidence="7">The sequence shown here is derived from an EMBL/GenBank/DDBJ whole genome shotgun (WGS) entry which is preliminary data.</text>
</comment>
<evidence type="ECO:0000256" key="3">
    <source>
        <dbReference type="ARBA" id="ARBA00022989"/>
    </source>
</evidence>
<evidence type="ECO:0000313" key="7">
    <source>
        <dbReference type="EMBL" id="NEM91925.1"/>
    </source>
</evidence>
<evidence type="ECO:0000256" key="4">
    <source>
        <dbReference type="ARBA" id="ARBA00023136"/>
    </source>
</evidence>
<dbReference type="Gene3D" id="1.20.1740.10">
    <property type="entry name" value="Amino acid/polyamine transporter I"/>
    <property type="match status" value="1"/>
</dbReference>
<dbReference type="Proteomes" id="UP000479756">
    <property type="component" value="Unassembled WGS sequence"/>
</dbReference>
<proteinExistence type="predicted"/>
<dbReference type="PANTHER" id="PTHR47704">
    <property type="entry name" value="POTASSIUM TRANSPORTER KIMA"/>
    <property type="match status" value="1"/>
</dbReference>
<dbReference type="Pfam" id="PF13520">
    <property type="entry name" value="AA_permease_2"/>
    <property type="match status" value="1"/>
</dbReference>
<feature type="transmembrane region" description="Helical" evidence="6">
    <location>
        <begin position="436"/>
        <end position="455"/>
    </location>
</feature>
<feature type="compositionally biased region" description="Low complexity" evidence="5">
    <location>
        <begin position="695"/>
        <end position="716"/>
    </location>
</feature>
<dbReference type="InterPro" id="IPR053153">
    <property type="entry name" value="APC_K+_Transporter"/>
</dbReference>
<feature type="compositionally biased region" description="Basic and acidic residues" evidence="5">
    <location>
        <begin position="717"/>
        <end position="729"/>
    </location>
</feature>
<keyword evidence="8" id="KW-1185">Reference proteome</keyword>
<feature type="transmembrane region" description="Helical" evidence="6">
    <location>
        <begin position="259"/>
        <end position="280"/>
    </location>
</feature>
<evidence type="ECO:0000256" key="2">
    <source>
        <dbReference type="ARBA" id="ARBA00022692"/>
    </source>
</evidence>
<accession>A0A7C9PNW5</accession>
<organism evidence="7 8">
    <name type="scientific">Galbitalea soli</name>
    <dbReference type="NCBI Taxonomy" id="1268042"/>
    <lineage>
        <taxon>Bacteria</taxon>
        <taxon>Bacillati</taxon>
        <taxon>Actinomycetota</taxon>
        <taxon>Actinomycetes</taxon>
        <taxon>Micrococcales</taxon>
        <taxon>Microbacteriaceae</taxon>
        <taxon>Galbitalea</taxon>
    </lineage>
</organism>
<feature type="region of interest" description="Disordered" evidence="5">
    <location>
        <begin position="643"/>
        <end position="729"/>
    </location>
</feature>
<feature type="transmembrane region" description="Helical" evidence="6">
    <location>
        <begin position="150"/>
        <end position="166"/>
    </location>
</feature>
<feature type="transmembrane region" description="Helical" evidence="6">
    <location>
        <begin position="178"/>
        <end position="197"/>
    </location>
</feature>
<sequence>MTNEARSPKRFFLGEPLPSDKLEGQLLPKHLALPIFASDALSSVAYAPQELLMILLLGGLAFLSFAPWVAAAVILLLAVVVLSYRQLVKAYPSGGGDYEVARKNLGEKAGLIVASALLVDYVLTVAVSVASGVDNIISAFPVLNEFRVEIAIFFIILLAGVNLRGVRESSKAFALPTYLFIASILVMIVTALVQILLGHVPVAESAVYSVKPESVAQAGFVLLLLRAFSSGCSALTGVEAVSNGVQAFRRPKIQNAQKTLVLMGSIAIALFAGLTTVALISRVHYAQTACDLIGFANCEVAPQRSLIAQIASAVFGNNTVMFFVVQATTAAVLLLAANTAFNGFPLLGSVLAQDRYAPKSLSTRGDRLIYSNGVLLLALAAAILLVIYQANVTSLIQLYIIGVFVSFTLGQTGMIRHWIRLLRGGTPNRGSVIRSLCINSVGAFFTATVLVIVTITKFTHGAYLVFIMMPILFTLMLGVNRYYRDVEKEIEVDPTTTFGATGDHAIVLVGRMQKPVLKALDYAIAARHDSIEAIHVSIDDEETRRLQEHWIEQNIKIPLRIIDSPYREISMPLIKYIKKRREDFGSEVVTIYTPLFIVGHWWETLLHNHKSRRIRHKLMLVHGVVIALVPWLLDSSELIYGRRSRPVPGQDRRGEPIRPPQPIVRKAMPPARHPGETTGGRGGTATRTRSKTATRRSSAQASAAAKKSAEQLAAAKKSAEREAAKRDDS</sequence>
<gene>
    <name evidence="7" type="ORF">G3T37_11215</name>
</gene>
<reference evidence="7 8" key="1">
    <citation type="journal article" date="2014" name="Int. J. Syst. Evol. Microbiol.">
        <title>Description of Galbitalea soli gen. nov., sp. nov., and Frondihabitans sucicola sp. nov.</title>
        <authorList>
            <person name="Kim S.J."/>
            <person name="Lim J.M."/>
            <person name="Ahn J.H."/>
            <person name="Weon H.Y."/>
            <person name="Hamada M."/>
            <person name="Suzuki K."/>
            <person name="Ahn T.Y."/>
            <person name="Kwon S.W."/>
        </authorList>
    </citation>
    <scope>NUCLEOTIDE SEQUENCE [LARGE SCALE GENOMIC DNA]</scope>
    <source>
        <strain evidence="7 8">NBRC 108727</strain>
    </source>
</reference>
<dbReference type="AlphaFoldDB" id="A0A7C9PNW5"/>
<feature type="transmembrane region" description="Helical" evidence="6">
    <location>
        <begin position="614"/>
        <end position="633"/>
    </location>
</feature>
<feature type="transmembrane region" description="Helical" evidence="6">
    <location>
        <begin position="320"/>
        <end position="347"/>
    </location>
</feature>
<evidence type="ECO:0000256" key="5">
    <source>
        <dbReference type="SAM" id="MobiDB-lite"/>
    </source>
</evidence>
<name>A0A7C9PNW5_9MICO</name>
<dbReference type="InterPro" id="IPR002293">
    <property type="entry name" value="AA/rel_permease1"/>
</dbReference>
<evidence type="ECO:0000256" key="1">
    <source>
        <dbReference type="ARBA" id="ARBA00004141"/>
    </source>
</evidence>
<dbReference type="GO" id="GO:0016020">
    <property type="term" value="C:membrane"/>
    <property type="evidence" value="ECO:0007669"/>
    <property type="project" value="UniProtKB-SubCell"/>
</dbReference>
<comment type="subcellular location">
    <subcellularLocation>
        <location evidence="1">Membrane</location>
        <topology evidence="1">Multi-pass membrane protein</topology>
    </subcellularLocation>
</comment>
<feature type="transmembrane region" description="Helical" evidence="6">
    <location>
        <begin position="51"/>
        <end position="84"/>
    </location>
</feature>
<feature type="transmembrane region" description="Helical" evidence="6">
    <location>
        <begin position="368"/>
        <end position="390"/>
    </location>
</feature>
<protein>
    <submittedName>
        <fullName evidence="7">APC family permease</fullName>
    </submittedName>
</protein>
<feature type="transmembrane region" description="Helical" evidence="6">
    <location>
        <begin position="461"/>
        <end position="479"/>
    </location>
</feature>
<feature type="transmembrane region" description="Helical" evidence="6">
    <location>
        <begin position="217"/>
        <end position="238"/>
    </location>
</feature>
<keyword evidence="3 6" id="KW-1133">Transmembrane helix</keyword>
<evidence type="ECO:0000313" key="8">
    <source>
        <dbReference type="Proteomes" id="UP000479756"/>
    </source>
</evidence>
<feature type="transmembrane region" description="Helical" evidence="6">
    <location>
        <begin position="584"/>
        <end position="602"/>
    </location>
</feature>
<feature type="transmembrane region" description="Helical" evidence="6">
    <location>
        <begin position="396"/>
        <end position="415"/>
    </location>
</feature>
<evidence type="ECO:0000256" key="6">
    <source>
        <dbReference type="SAM" id="Phobius"/>
    </source>
</evidence>
<keyword evidence="4 6" id="KW-0472">Membrane</keyword>